<dbReference type="InterPro" id="IPR015424">
    <property type="entry name" value="PyrdxlP-dep_Trfase"/>
</dbReference>
<dbReference type="AlphaFoldDB" id="A0A9D4C7J9"/>
<dbReference type="GO" id="GO:0030170">
    <property type="term" value="F:pyridoxal phosphate binding"/>
    <property type="evidence" value="ECO:0007669"/>
    <property type="project" value="InterPro"/>
</dbReference>
<dbReference type="InterPro" id="IPR015422">
    <property type="entry name" value="PyrdxlP-dep_Trfase_small"/>
</dbReference>
<dbReference type="Pfam" id="PF00155">
    <property type="entry name" value="Aminotran_1_2"/>
    <property type="match status" value="1"/>
</dbReference>
<dbReference type="InterPro" id="IPR004839">
    <property type="entry name" value="Aminotransferase_I/II_large"/>
</dbReference>
<evidence type="ECO:0000313" key="2">
    <source>
        <dbReference type="EMBL" id="KAH3718612.1"/>
    </source>
</evidence>
<feature type="domain" description="Aminotransferase class I/classII large" evidence="1">
    <location>
        <begin position="61"/>
        <end position="407"/>
    </location>
</feature>
<organism evidence="2 3">
    <name type="scientific">Dreissena polymorpha</name>
    <name type="common">Zebra mussel</name>
    <name type="synonym">Mytilus polymorpha</name>
    <dbReference type="NCBI Taxonomy" id="45954"/>
    <lineage>
        <taxon>Eukaryota</taxon>
        <taxon>Metazoa</taxon>
        <taxon>Spiralia</taxon>
        <taxon>Lophotrochozoa</taxon>
        <taxon>Mollusca</taxon>
        <taxon>Bivalvia</taxon>
        <taxon>Autobranchia</taxon>
        <taxon>Heteroconchia</taxon>
        <taxon>Euheterodonta</taxon>
        <taxon>Imparidentia</taxon>
        <taxon>Neoheterodontei</taxon>
        <taxon>Myida</taxon>
        <taxon>Dreissenoidea</taxon>
        <taxon>Dreissenidae</taxon>
        <taxon>Dreissena</taxon>
    </lineage>
</organism>
<evidence type="ECO:0000313" key="3">
    <source>
        <dbReference type="Proteomes" id="UP000828390"/>
    </source>
</evidence>
<dbReference type="Gene3D" id="3.90.1150.10">
    <property type="entry name" value="Aspartate Aminotransferase, domain 1"/>
    <property type="match status" value="1"/>
</dbReference>
<sequence length="425" mass="47794">MTANAKADSKDLFQYLALYDENSEDHENFVPFSMGAPGAESLAGCNQLLDKATRILLSDDGEERFTFQYGPCKGDPGFCREMAKFLSSEYGQTVGREDIMVTAGATQGLHLVATVMFNKDMPVFMEDPTYFIAVKILREDFGMNIIPVPTNSEGINAEKLESMLVQHKPTSIAGQKTPFWGMVYTIPTFNNPKGYCMSPERCRTLIRLARKHDVLLFTEDIYNMLHYDDSPVCPPRLMSYDNHTDEDFQGHVLSNCTFSKILAPGLRLGWIEAPPRIMKYLEKSATAWSGGAFNHYTSKVIASALKEGLIAEHLNKLRKEYRERMDIACLSLRKYLPQDVKVDYPRGGFFIWLELPPSVDTMLLLKLAVEKYKINFIFGASTSPTGGCRNCARLSISFCDKKKIEKGIIAFCEALQGMMETSKGQ</sequence>
<evidence type="ECO:0000259" key="1">
    <source>
        <dbReference type="Pfam" id="PF00155"/>
    </source>
</evidence>
<gene>
    <name evidence="2" type="ORF">DPMN_061418</name>
</gene>
<reference evidence="2" key="1">
    <citation type="journal article" date="2019" name="bioRxiv">
        <title>The Genome of the Zebra Mussel, Dreissena polymorpha: A Resource for Invasive Species Research.</title>
        <authorList>
            <person name="McCartney M.A."/>
            <person name="Auch B."/>
            <person name="Kono T."/>
            <person name="Mallez S."/>
            <person name="Zhang Y."/>
            <person name="Obille A."/>
            <person name="Becker A."/>
            <person name="Abrahante J.E."/>
            <person name="Garbe J."/>
            <person name="Badalamenti J.P."/>
            <person name="Herman A."/>
            <person name="Mangelson H."/>
            <person name="Liachko I."/>
            <person name="Sullivan S."/>
            <person name="Sone E.D."/>
            <person name="Koren S."/>
            <person name="Silverstein K.A.T."/>
            <person name="Beckman K.B."/>
            <person name="Gohl D.M."/>
        </authorList>
    </citation>
    <scope>NUCLEOTIDE SEQUENCE</scope>
    <source>
        <strain evidence="2">Duluth1</strain>
        <tissue evidence="2">Whole animal</tissue>
    </source>
</reference>
<protein>
    <recommendedName>
        <fullName evidence="1">Aminotransferase class I/classII large domain-containing protein</fullName>
    </recommendedName>
</protein>
<dbReference type="Gene3D" id="3.40.640.10">
    <property type="entry name" value="Type I PLP-dependent aspartate aminotransferase-like (Major domain)"/>
    <property type="match status" value="1"/>
</dbReference>
<dbReference type="GO" id="GO:0047536">
    <property type="term" value="F:2-aminoadipate transaminase activity"/>
    <property type="evidence" value="ECO:0007669"/>
    <property type="project" value="TreeGrafter"/>
</dbReference>
<dbReference type="PANTHER" id="PTHR42858:SF1">
    <property type="entry name" value="LD15494P"/>
    <property type="match status" value="1"/>
</dbReference>
<dbReference type="SUPFAM" id="SSF53383">
    <property type="entry name" value="PLP-dependent transferases"/>
    <property type="match status" value="1"/>
</dbReference>
<dbReference type="OrthoDB" id="7042322at2759"/>
<accession>A0A9D4C7J9</accession>
<dbReference type="InterPro" id="IPR015421">
    <property type="entry name" value="PyrdxlP-dep_Trfase_major"/>
</dbReference>
<dbReference type="Proteomes" id="UP000828390">
    <property type="component" value="Unassembled WGS sequence"/>
</dbReference>
<dbReference type="PANTHER" id="PTHR42858">
    <property type="entry name" value="AMINOTRANSFERASE"/>
    <property type="match status" value="1"/>
</dbReference>
<proteinExistence type="predicted"/>
<dbReference type="EMBL" id="JAIWYP010000013">
    <property type="protein sequence ID" value="KAH3718612.1"/>
    <property type="molecule type" value="Genomic_DNA"/>
</dbReference>
<reference evidence="2" key="2">
    <citation type="submission" date="2020-11" db="EMBL/GenBank/DDBJ databases">
        <authorList>
            <person name="McCartney M.A."/>
            <person name="Auch B."/>
            <person name="Kono T."/>
            <person name="Mallez S."/>
            <person name="Becker A."/>
            <person name="Gohl D.M."/>
            <person name="Silverstein K.A.T."/>
            <person name="Koren S."/>
            <person name="Bechman K.B."/>
            <person name="Herman A."/>
            <person name="Abrahante J.E."/>
            <person name="Garbe J."/>
        </authorList>
    </citation>
    <scope>NUCLEOTIDE SEQUENCE</scope>
    <source>
        <strain evidence="2">Duluth1</strain>
        <tissue evidence="2">Whole animal</tissue>
    </source>
</reference>
<keyword evidence="3" id="KW-1185">Reference proteome</keyword>
<comment type="caution">
    <text evidence="2">The sequence shown here is derived from an EMBL/GenBank/DDBJ whole genome shotgun (WGS) entry which is preliminary data.</text>
</comment>
<name>A0A9D4C7J9_DREPO</name>
<dbReference type="CDD" id="cd00609">
    <property type="entry name" value="AAT_like"/>
    <property type="match status" value="1"/>
</dbReference>